<feature type="domain" description="Thiopeptide-type bacteriocin biosynthesis" evidence="3">
    <location>
        <begin position="763"/>
        <end position="997"/>
    </location>
</feature>
<name>A0ABU2SDT5_9ACTN</name>
<evidence type="ECO:0000313" key="4">
    <source>
        <dbReference type="EMBL" id="MDT0447137.1"/>
    </source>
</evidence>
<evidence type="ECO:0000313" key="5">
    <source>
        <dbReference type="Proteomes" id="UP001183615"/>
    </source>
</evidence>
<accession>A0ABU2SDT5</accession>
<dbReference type="InterPro" id="IPR006827">
    <property type="entry name" value="Lant_deHydtase_N"/>
</dbReference>
<sequence length="1016" mass="110551">MLRIPLLPYSWVERTVTAAEGLDPRDRAQVERYVATLIADERVREALLLSSPSLYRAIRTLQAGEPMKPAALRKLALGTTRYVLRAAGRPTPFGLLAGVAPVAFGDACRARVGERHRVAVRPDGDWLVGLLSAWERDPALLRKLRVITNDLGFARGDRWVLPFTPVTDEGRAAAARTKEVSVRHTAAVRLALEAAEQPCTGGEIAERLTSAFPTVAAGKVDGLLADLVRRGFLLTELRPPLARADPLRYVREVLASVADREKEDAVARIAKVLADCAGAPLGAGTGRWDTAERALWDLHRHDGTLQTDLRIDAEVILPEAVAREAESAATALWRASAKNERKPHLADYHRAFVERYGVGHAVPLLEVLDPHSGLGPPAGYENPGGERRMAPAAADDRGPARDAVLTDLVLSAAAGSGEIVLGDAVLNRLADAAPDTTPTPAELCAQVTAVSQEALARGEFRLILSQTTGSPTPGALFGRFAYLFDDPEPVAALARDAMATTLREGATPVSLDFQVLPGAANVTRALACWPDRLTVGSFPHPSSEGRVRGARDVALAADEERLFSVDAATGRELVAHTATVLSMGFTSDAVRLLREISSMGRPTWSVWDWGTIGSATRLPRVRHGRTVLTPARWKMTDPALTDSSASDEEWGRALDAWRARWAVPRRVNVGTVDLRVVLDLSAPLHRTLLRRQLARDPGTVAYETLEDAGYAEHWLRDDEGGAYRSEVLIPVLPRGRDAGTARAPAGMARRGPAPRQGNRHRQWYYAKLYLATAGQNEVLVSHLPRLLANLPDGGGHWFFIRYIDPEPHLRLRCPGDPRALLSDVAPAVQDWADDLYRRRLAGRLVVDRYEPETVRYGGPGAIAAAERFFHHDSRTVVGQLAALSAGTVATPPPVLAAGHYVDIARQVHGPDWPAWFLAMPREEEHHRYFREHRDEALGLLGTAPLPGTSASGPAGLAERAAALRDFPAASRRSVLAGVLHMHHNRLIGANRTSEERSFAVARGMAQTEQARREHLR</sequence>
<dbReference type="Pfam" id="PF04738">
    <property type="entry name" value="Lant_dehydr_N"/>
    <property type="match status" value="1"/>
</dbReference>
<evidence type="ECO:0000259" key="2">
    <source>
        <dbReference type="Pfam" id="PF04738"/>
    </source>
</evidence>
<keyword evidence="5" id="KW-1185">Reference proteome</keyword>
<feature type="domain" description="Lantibiotic dehydratase N-terminal" evidence="2">
    <location>
        <begin position="39"/>
        <end position="689"/>
    </location>
</feature>
<evidence type="ECO:0000256" key="1">
    <source>
        <dbReference type="SAM" id="MobiDB-lite"/>
    </source>
</evidence>
<dbReference type="InterPro" id="IPR023809">
    <property type="entry name" value="Thiopep_bacteriocin_synth_dom"/>
</dbReference>
<dbReference type="Pfam" id="PF14028">
    <property type="entry name" value="Lant_dehydr_C"/>
    <property type="match status" value="1"/>
</dbReference>
<dbReference type="Proteomes" id="UP001183615">
    <property type="component" value="Unassembled WGS sequence"/>
</dbReference>
<organism evidence="4 5">
    <name type="scientific">Streptomyces johnsoniae</name>
    <dbReference type="NCBI Taxonomy" id="3075532"/>
    <lineage>
        <taxon>Bacteria</taxon>
        <taxon>Bacillati</taxon>
        <taxon>Actinomycetota</taxon>
        <taxon>Actinomycetes</taxon>
        <taxon>Kitasatosporales</taxon>
        <taxon>Streptomycetaceae</taxon>
        <taxon>Streptomyces</taxon>
    </lineage>
</organism>
<proteinExistence type="predicted"/>
<dbReference type="NCBIfam" id="TIGR03891">
    <property type="entry name" value="thiopep_ocin"/>
    <property type="match status" value="1"/>
</dbReference>
<evidence type="ECO:0000259" key="3">
    <source>
        <dbReference type="Pfam" id="PF14028"/>
    </source>
</evidence>
<comment type="caution">
    <text evidence="4">The sequence shown here is derived from an EMBL/GenBank/DDBJ whole genome shotgun (WGS) entry which is preliminary data.</text>
</comment>
<feature type="compositionally biased region" description="Basic and acidic residues" evidence="1">
    <location>
        <begin position="384"/>
        <end position="397"/>
    </location>
</feature>
<protein>
    <submittedName>
        <fullName evidence="4">Lantibiotic dehydratase</fullName>
    </submittedName>
</protein>
<gene>
    <name evidence="4" type="ORF">RM779_31760</name>
</gene>
<dbReference type="RefSeq" id="WP_311621255.1">
    <property type="nucleotide sequence ID" value="NZ_JAVREV010000026.1"/>
</dbReference>
<reference evidence="5" key="1">
    <citation type="submission" date="2023-07" db="EMBL/GenBank/DDBJ databases">
        <title>30 novel species of actinomycetes from the DSMZ collection.</title>
        <authorList>
            <person name="Nouioui I."/>
        </authorList>
    </citation>
    <scope>NUCLEOTIDE SEQUENCE [LARGE SCALE GENOMIC DNA]</scope>
    <source>
        <strain evidence="5">DSM 41886</strain>
    </source>
</reference>
<dbReference type="EMBL" id="JAVREV010000026">
    <property type="protein sequence ID" value="MDT0447137.1"/>
    <property type="molecule type" value="Genomic_DNA"/>
</dbReference>
<feature type="region of interest" description="Disordered" evidence="1">
    <location>
        <begin position="375"/>
        <end position="397"/>
    </location>
</feature>